<feature type="non-terminal residue" evidence="5">
    <location>
        <position position="1"/>
    </location>
</feature>
<comment type="caution">
    <text evidence="5">The sequence shown here is derived from an EMBL/GenBank/DDBJ whole genome shotgun (WGS) entry which is preliminary data.</text>
</comment>
<protein>
    <recommendedName>
        <fullName evidence="4">PUM-HD domain-containing protein</fullName>
    </recommendedName>
</protein>
<dbReference type="EMBL" id="ASPP01023142">
    <property type="protein sequence ID" value="ETO10775.1"/>
    <property type="molecule type" value="Genomic_DNA"/>
</dbReference>
<feature type="region of interest" description="Disordered" evidence="3">
    <location>
        <begin position="470"/>
        <end position="493"/>
    </location>
</feature>
<dbReference type="GO" id="GO:0010608">
    <property type="term" value="P:post-transcriptional regulation of gene expression"/>
    <property type="evidence" value="ECO:0007669"/>
    <property type="project" value="TreeGrafter"/>
</dbReference>
<dbReference type="InterPro" id="IPR033133">
    <property type="entry name" value="PUM-HD"/>
</dbReference>
<feature type="repeat" description="Pumilio" evidence="2">
    <location>
        <begin position="399"/>
        <end position="436"/>
    </location>
</feature>
<dbReference type="InterPro" id="IPR011989">
    <property type="entry name" value="ARM-like"/>
</dbReference>
<dbReference type="AlphaFoldDB" id="X6MCK6"/>
<dbReference type="PROSITE" id="PS50302">
    <property type="entry name" value="PUM"/>
    <property type="match status" value="4"/>
</dbReference>
<dbReference type="Gene3D" id="1.25.10.10">
    <property type="entry name" value="Leucine-rich Repeat Variant"/>
    <property type="match status" value="1"/>
</dbReference>
<dbReference type="Proteomes" id="UP000023152">
    <property type="component" value="Unassembled WGS sequence"/>
</dbReference>
<evidence type="ECO:0000256" key="3">
    <source>
        <dbReference type="SAM" id="MobiDB-lite"/>
    </source>
</evidence>
<dbReference type="OrthoDB" id="668540at2759"/>
<evidence type="ECO:0000313" key="6">
    <source>
        <dbReference type="Proteomes" id="UP000023152"/>
    </source>
</evidence>
<evidence type="ECO:0000259" key="4">
    <source>
        <dbReference type="PROSITE" id="PS50303"/>
    </source>
</evidence>
<evidence type="ECO:0000256" key="1">
    <source>
        <dbReference type="ARBA" id="ARBA00022737"/>
    </source>
</evidence>
<feature type="repeat" description="Pumilio" evidence="2">
    <location>
        <begin position="169"/>
        <end position="204"/>
    </location>
</feature>
<reference evidence="5 6" key="1">
    <citation type="journal article" date="2013" name="Curr. Biol.">
        <title>The Genome of the Foraminiferan Reticulomyxa filosa.</title>
        <authorList>
            <person name="Glockner G."/>
            <person name="Hulsmann N."/>
            <person name="Schleicher M."/>
            <person name="Noegel A.A."/>
            <person name="Eichinger L."/>
            <person name="Gallinger C."/>
            <person name="Pawlowski J."/>
            <person name="Sierra R."/>
            <person name="Euteneuer U."/>
            <person name="Pillet L."/>
            <person name="Moustafa A."/>
            <person name="Platzer M."/>
            <person name="Groth M."/>
            <person name="Szafranski K."/>
            <person name="Schliwa M."/>
        </authorList>
    </citation>
    <scope>NUCLEOTIDE SEQUENCE [LARGE SCALE GENOMIC DNA]</scope>
</reference>
<dbReference type="InterPro" id="IPR001313">
    <property type="entry name" value="Pumilio_RNA-bd_rpt"/>
</dbReference>
<dbReference type="GO" id="GO:0005737">
    <property type="term" value="C:cytoplasm"/>
    <property type="evidence" value="ECO:0007669"/>
    <property type="project" value="TreeGrafter"/>
</dbReference>
<evidence type="ECO:0000313" key="5">
    <source>
        <dbReference type="EMBL" id="ETO10775.1"/>
    </source>
</evidence>
<dbReference type="SUPFAM" id="SSF48371">
    <property type="entry name" value="ARM repeat"/>
    <property type="match status" value="1"/>
</dbReference>
<feature type="compositionally biased region" description="Low complexity" evidence="3">
    <location>
        <begin position="1"/>
        <end position="11"/>
    </location>
</feature>
<feature type="repeat" description="Pumilio" evidence="2">
    <location>
        <begin position="205"/>
        <end position="241"/>
    </location>
</feature>
<keyword evidence="1" id="KW-0677">Repeat</keyword>
<feature type="compositionally biased region" description="Polar residues" evidence="3">
    <location>
        <begin position="53"/>
        <end position="99"/>
    </location>
</feature>
<sequence>NNNNNNNNNNDNHGKFKKRKERDEEKSNDFETNNTKNANMKDSKPGVDRTKSMEMTTSLESQETSHTDPFNGEDITSPQLLNLISPGARNNQQNRSQFCFPNKNPNPNSNSDSSEIMTKDSQSDISPRTPSMIDHVVGRVCSFAKTQSGSRFVQEKLSETKYFQMFFEELQEHVPELMMDNFGHYAIEALFNHCNDEQRIVLVDNLRESMVTVACHKQGSFSIQAMMDTLSTTDQKQYLIQGLQMDIKKIILNHSGHYVILRFLTRFKYPDTKFIFKAISQYALELATDHYGLRVLKDAVEQGQTQLPSQDLLAVYMSIAKHTNSLVENQYGNYIIQHLLDVAPREVTDTIKEKMHGKFVRYSKQKFSSNVVEKCLKHSSAEVNKGIANKDWRRIIIQELLTKVADLITDKYANYCLQTALETASSDPELLSKFNQATKPHLEHLRENVKAKWMKLIDIASGKCKNVSNDSTVQSDKTMNSSMADNVARTVKT</sequence>
<feature type="repeat" description="Pumilio" evidence="2">
    <location>
        <begin position="318"/>
        <end position="353"/>
    </location>
</feature>
<feature type="domain" description="PUM-HD" evidence="4">
    <location>
        <begin position="112"/>
        <end position="464"/>
    </location>
</feature>
<dbReference type="GO" id="GO:0003729">
    <property type="term" value="F:mRNA binding"/>
    <property type="evidence" value="ECO:0007669"/>
    <property type="project" value="TreeGrafter"/>
</dbReference>
<dbReference type="InterPro" id="IPR016024">
    <property type="entry name" value="ARM-type_fold"/>
</dbReference>
<keyword evidence="6" id="KW-1185">Reference proteome</keyword>
<organism evidence="5 6">
    <name type="scientific">Reticulomyxa filosa</name>
    <dbReference type="NCBI Taxonomy" id="46433"/>
    <lineage>
        <taxon>Eukaryota</taxon>
        <taxon>Sar</taxon>
        <taxon>Rhizaria</taxon>
        <taxon>Retaria</taxon>
        <taxon>Foraminifera</taxon>
        <taxon>Monothalamids</taxon>
        <taxon>Reticulomyxidae</taxon>
        <taxon>Reticulomyxa</taxon>
    </lineage>
</organism>
<evidence type="ECO:0000256" key="2">
    <source>
        <dbReference type="PROSITE-ProRule" id="PRU00317"/>
    </source>
</evidence>
<dbReference type="Pfam" id="PF00806">
    <property type="entry name" value="PUF"/>
    <property type="match status" value="7"/>
</dbReference>
<accession>X6MCK6</accession>
<feature type="compositionally biased region" description="Low complexity" evidence="3">
    <location>
        <begin position="101"/>
        <end position="114"/>
    </location>
</feature>
<gene>
    <name evidence="5" type="ORF">RFI_26601</name>
</gene>
<name>X6MCK6_RETFI</name>
<dbReference type="PANTHER" id="PTHR12537">
    <property type="entry name" value="RNA BINDING PROTEIN PUMILIO-RELATED"/>
    <property type="match status" value="1"/>
</dbReference>
<dbReference type="PANTHER" id="PTHR12537:SF13">
    <property type="entry name" value="PUMILIO HOMOLOGY DOMAIN FAMILY MEMBER 4"/>
    <property type="match status" value="1"/>
</dbReference>
<proteinExistence type="predicted"/>
<dbReference type="PROSITE" id="PS50303">
    <property type="entry name" value="PUM_HD"/>
    <property type="match status" value="1"/>
</dbReference>
<feature type="compositionally biased region" description="Polar residues" evidence="3">
    <location>
        <begin position="470"/>
        <end position="484"/>
    </location>
</feature>
<dbReference type="SMART" id="SM00025">
    <property type="entry name" value="Pumilio"/>
    <property type="match status" value="7"/>
</dbReference>
<feature type="compositionally biased region" description="Basic and acidic residues" evidence="3">
    <location>
        <begin position="39"/>
        <end position="52"/>
    </location>
</feature>
<feature type="region of interest" description="Disordered" evidence="3">
    <location>
        <begin position="1"/>
        <end position="130"/>
    </location>
</feature>